<dbReference type="EMBL" id="SRLO01000036">
    <property type="protein sequence ID" value="TNN82963.1"/>
    <property type="molecule type" value="Genomic_DNA"/>
</dbReference>
<organism evidence="2 3">
    <name type="scientific">Liparis tanakae</name>
    <name type="common">Tanaka's snailfish</name>
    <dbReference type="NCBI Taxonomy" id="230148"/>
    <lineage>
        <taxon>Eukaryota</taxon>
        <taxon>Metazoa</taxon>
        <taxon>Chordata</taxon>
        <taxon>Craniata</taxon>
        <taxon>Vertebrata</taxon>
        <taxon>Euteleostomi</taxon>
        <taxon>Actinopterygii</taxon>
        <taxon>Neopterygii</taxon>
        <taxon>Teleostei</taxon>
        <taxon>Neoteleostei</taxon>
        <taxon>Acanthomorphata</taxon>
        <taxon>Eupercaria</taxon>
        <taxon>Perciformes</taxon>
        <taxon>Cottioidei</taxon>
        <taxon>Cottales</taxon>
        <taxon>Liparidae</taxon>
        <taxon>Liparis</taxon>
    </lineage>
</organism>
<keyword evidence="3" id="KW-1185">Reference proteome</keyword>
<evidence type="ECO:0000313" key="3">
    <source>
        <dbReference type="Proteomes" id="UP000314294"/>
    </source>
</evidence>
<sequence length="80" mass="8319">MALMPSNASATQCSSSSSTELHLRSVSIWWQCMECGEFRLKQTRHQATAFCSAGIEGTVAGGGGAQGGGIVTGRLNAEQN</sequence>
<accession>A0A4Z2J0I4</accession>
<comment type="caution">
    <text evidence="2">The sequence shown here is derived from an EMBL/GenBank/DDBJ whole genome shotgun (WGS) entry which is preliminary data.</text>
</comment>
<evidence type="ECO:0000256" key="1">
    <source>
        <dbReference type="SAM" id="MobiDB-lite"/>
    </source>
</evidence>
<name>A0A4Z2J0I4_9TELE</name>
<proteinExistence type="predicted"/>
<gene>
    <name evidence="2" type="ORF">EYF80_006920</name>
</gene>
<dbReference type="Proteomes" id="UP000314294">
    <property type="component" value="Unassembled WGS sequence"/>
</dbReference>
<feature type="compositionally biased region" description="Gly residues" evidence="1">
    <location>
        <begin position="61"/>
        <end position="71"/>
    </location>
</feature>
<reference evidence="2 3" key="1">
    <citation type="submission" date="2019-03" db="EMBL/GenBank/DDBJ databases">
        <title>First draft genome of Liparis tanakae, snailfish: a comprehensive survey of snailfish specific genes.</title>
        <authorList>
            <person name="Kim W."/>
            <person name="Song I."/>
            <person name="Jeong J.-H."/>
            <person name="Kim D."/>
            <person name="Kim S."/>
            <person name="Ryu S."/>
            <person name="Song J.Y."/>
            <person name="Lee S.K."/>
        </authorList>
    </citation>
    <scope>NUCLEOTIDE SEQUENCE [LARGE SCALE GENOMIC DNA]</scope>
    <source>
        <tissue evidence="2">Muscle</tissue>
    </source>
</reference>
<protein>
    <submittedName>
        <fullName evidence="2">Uncharacterized protein</fullName>
    </submittedName>
</protein>
<feature type="region of interest" description="Disordered" evidence="1">
    <location>
        <begin position="61"/>
        <end position="80"/>
    </location>
</feature>
<dbReference type="AlphaFoldDB" id="A0A4Z2J0I4"/>
<evidence type="ECO:0000313" key="2">
    <source>
        <dbReference type="EMBL" id="TNN82963.1"/>
    </source>
</evidence>